<proteinExistence type="inferred from homology"/>
<feature type="domain" description="Large ribosomal subunit protein uL6 alpha-beta" evidence="5">
    <location>
        <begin position="128"/>
        <end position="200"/>
    </location>
</feature>
<dbReference type="GO" id="GO:0019843">
    <property type="term" value="F:rRNA binding"/>
    <property type="evidence" value="ECO:0007669"/>
    <property type="project" value="InterPro"/>
</dbReference>
<comment type="caution">
    <text evidence="6">The sequence shown here is derived from an EMBL/GenBank/DDBJ whole genome shotgun (WGS) entry which is preliminary data.</text>
</comment>
<accession>A0A9P3LJD1</accession>
<dbReference type="GO" id="GO:0006412">
    <property type="term" value="P:translation"/>
    <property type="evidence" value="ECO:0007669"/>
    <property type="project" value="InterPro"/>
</dbReference>
<dbReference type="EMBL" id="BPQB01000068">
    <property type="protein sequence ID" value="GJE97183.1"/>
    <property type="molecule type" value="Genomic_DNA"/>
</dbReference>
<dbReference type="InterPro" id="IPR019906">
    <property type="entry name" value="Ribosomal_uL6_bac-type"/>
</dbReference>
<dbReference type="Proteomes" id="UP000703269">
    <property type="component" value="Unassembled WGS sequence"/>
</dbReference>
<evidence type="ECO:0000256" key="4">
    <source>
        <dbReference type="RuleBase" id="RU003869"/>
    </source>
</evidence>
<dbReference type="GO" id="GO:0005762">
    <property type="term" value="C:mitochondrial large ribosomal subunit"/>
    <property type="evidence" value="ECO:0007669"/>
    <property type="project" value="TreeGrafter"/>
</dbReference>
<evidence type="ECO:0000259" key="5">
    <source>
        <dbReference type="Pfam" id="PF00347"/>
    </source>
</evidence>
<organism evidence="6 7">
    <name type="scientific">Phanerochaete sordida</name>
    <dbReference type="NCBI Taxonomy" id="48140"/>
    <lineage>
        <taxon>Eukaryota</taxon>
        <taxon>Fungi</taxon>
        <taxon>Dikarya</taxon>
        <taxon>Basidiomycota</taxon>
        <taxon>Agaricomycotina</taxon>
        <taxon>Agaricomycetes</taxon>
        <taxon>Polyporales</taxon>
        <taxon>Phanerochaetaceae</taxon>
        <taxon>Phanerochaete</taxon>
    </lineage>
</organism>
<gene>
    <name evidence="6" type="ORF">PsYK624_133960</name>
</gene>
<dbReference type="InterPro" id="IPR000702">
    <property type="entry name" value="Ribosomal_uL6-like"/>
</dbReference>
<dbReference type="InterPro" id="IPR036789">
    <property type="entry name" value="Ribosomal_uL6-like_a/b-dom_sf"/>
</dbReference>
<dbReference type="InterPro" id="IPR002358">
    <property type="entry name" value="Ribosomal_uL6_CS"/>
</dbReference>
<dbReference type="SUPFAM" id="SSF56053">
    <property type="entry name" value="Ribosomal protein L6"/>
    <property type="match status" value="2"/>
</dbReference>
<dbReference type="InterPro" id="IPR020040">
    <property type="entry name" value="Ribosomal_uL6_a/b-dom"/>
</dbReference>
<dbReference type="PRINTS" id="PR00059">
    <property type="entry name" value="RIBOSOMALL6"/>
</dbReference>
<evidence type="ECO:0000313" key="6">
    <source>
        <dbReference type="EMBL" id="GJE97183.1"/>
    </source>
</evidence>
<evidence type="ECO:0000256" key="3">
    <source>
        <dbReference type="ARBA" id="ARBA00023274"/>
    </source>
</evidence>
<dbReference type="GO" id="GO:0003735">
    <property type="term" value="F:structural constituent of ribosome"/>
    <property type="evidence" value="ECO:0007669"/>
    <property type="project" value="InterPro"/>
</dbReference>
<comment type="similarity">
    <text evidence="1 4">Belongs to the universal ribosomal protein uL6 family.</text>
</comment>
<dbReference type="PANTHER" id="PTHR11655:SF14">
    <property type="entry name" value="LARGE RIBOSOMAL SUBUNIT PROTEIN UL6M"/>
    <property type="match status" value="1"/>
</dbReference>
<keyword evidence="2 4" id="KW-0689">Ribosomal protein</keyword>
<dbReference type="PANTHER" id="PTHR11655">
    <property type="entry name" value="60S/50S RIBOSOMAL PROTEIN L6/L9"/>
    <property type="match status" value="1"/>
</dbReference>
<dbReference type="Gene3D" id="3.90.930.12">
    <property type="entry name" value="Ribosomal protein L6, alpha-beta domain"/>
    <property type="match status" value="2"/>
</dbReference>
<keyword evidence="7" id="KW-1185">Reference proteome</keyword>
<keyword evidence="3 4" id="KW-0687">Ribonucleoprotein</keyword>
<dbReference type="AlphaFoldDB" id="A0A9P3LJD1"/>
<dbReference type="OrthoDB" id="540873at2759"/>
<protein>
    <submittedName>
        <fullName evidence="6">50S ribosomal protein L6</fullName>
    </submittedName>
</protein>
<dbReference type="PIRSF" id="PIRSF002162">
    <property type="entry name" value="Ribosomal_L6"/>
    <property type="match status" value="1"/>
</dbReference>
<evidence type="ECO:0000256" key="2">
    <source>
        <dbReference type="ARBA" id="ARBA00022980"/>
    </source>
</evidence>
<name>A0A9P3LJD1_9APHY</name>
<dbReference type="Pfam" id="PF00347">
    <property type="entry name" value="Ribosomal_L6"/>
    <property type="match status" value="1"/>
</dbReference>
<dbReference type="PROSITE" id="PS00525">
    <property type="entry name" value="RIBOSOMAL_L6_1"/>
    <property type="match status" value="1"/>
</dbReference>
<evidence type="ECO:0000256" key="1">
    <source>
        <dbReference type="ARBA" id="ARBA00009356"/>
    </source>
</evidence>
<reference evidence="6 7" key="1">
    <citation type="submission" date="2021-08" db="EMBL/GenBank/DDBJ databases">
        <title>Draft Genome Sequence of Phanerochaete sordida strain YK-624.</title>
        <authorList>
            <person name="Mori T."/>
            <person name="Dohra H."/>
            <person name="Suzuki T."/>
            <person name="Kawagishi H."/>
            <person name="Hirai H."/>
        </authorList>
    </citation>
    <scope>NUCLEOTIDE SEQUENCE [LARGE SCALE GENOMIC DNA]</scope>
    <source>
        <strain evidence="6 7">YK-624</strain>
    </source>
</reference>
<evidence type="ECO:0000313" key="7">
    <source>
        <dbReference type="Proteomes" id="UP000703269"/>
    </source>
</evidence>
<sequence>MFARPGLSTAFRTFSTSACRSANFISNIGKQPIKIPANVNLEPIPTGLAVSGPLGSTSVPFPGFVKLDFSEPEHLTVSVEDRTHKTQRSIWGRTRTLIANAITGLTDGFTTPMYLVGVGYRAALEDDPMGVRPGWTGKRLNMKLGFSHPVYVPIPDYIKIEVVSPTKILASGTDKQILGLFTAAVRKNRPPEPYKGKGIIVGQERVKIKNVRKK</sequence>